<gene>
    <name evidence="2" type="ORF">KK1_009898</name>
</gene>
<dbReference type="AlphaFoldDB" id="A0A151TUE0"/>
<evidence type="ECO:0000313" key="2">
    <source>
        <dbReference type="EMBL" id="KYP70670.1"/>
    </source>
</evidence>
<feature type="region of interest" description="Disordered" evidence="1">
    <location>
        <begin position="127"/>
        <end position="146"/>
    </location>
</feature>
<accession>A0A151TUE0</accession>
<dbReference type="Gramene" id="C.cajan_09625.t">
    <property type="protein sequence ID" value="C.cajan_09625.t.cds1"/>
    <property type="gene ID" value="C.cajan_09625"/>
</dbReference>
<feature type="compositionally biased region" description="Basic residues" evidence="1">
    <location>
        <begin position="129"/>
        <end position="140"/>
    </location>
</feature>
<keyword evidence="3" id="KW-1185">Reference proteome</keyword>
<dbReference type="PANTHER" id="PTHR36746">
    <property type="entry name" value="BNAC04G51760D PROTEIN"/>
    <property type="match status" value="1"/>
</dbReference>
<feature type="region of interest" description="Disordered" evidence="1">
    <location>
        <begin position="1"/>
        <end position="21"/>
    </location>
</feature>
<sequence length="146" mass="16298">MGNRNSSSSKVHGQVTRVASTELGYDTRVGMPVAKFRDEYMRKPKAETPGSLKGHHGTQVYSEQQRNAPLDNDETFTSFIRHAKCKIRTVSHVDREQSNVAIASPPDEEANGRDNQNDQFSNFIASAKNKLRSTSSRRRNGSFNIG</sequence>
<dbReference type="Proteomes" id="UP000075243">
    <property type="component" value="Chromosome 3"/>
</dbReference>
<evidence type="ECO:0000256" key="1">
    <source>
        <dbReference type="SAM" id="MobiDB-lite"/>
    </source>
</evidence>
<dbReference type="OMA" id="KIRTVSH"/>
<proteinExistence type="predicted"/>
<reference evidence="2 3" key="1">
    <citation type="journal article" date="2012" name="Nat. Biotechnol.">
        <title>Draft genome sequence of pigeonpea (Cajanus cajan), an orphan legume crop of resource-poor farmers.</title>
        <authorList>
            <person name="Varshney R.K."/>
            <person name="Chen W."/>
            <person name="Li Y."/>
            <person name="Bharti A.K."/>
            <person name="Saxena R.K."/>
            <person name="Schlueter J.A."/>
            <person name="Donoghue M.T."/>
            <person name="Azam S."/>
            <person name="Fan G."/>
            <person name="Whaley A.M."/>
            <person name="Farmer A.D."/>
            <person name="Sheridan J."/>
            <person name="Iwata A."/>
            <person name="Tuteja R."/>
            <person name="Penmetsa R.V."/>
            <person name="Wu W."/>
            <person name="Upadhyaya H.D."/>
            <person name="Yang S.P."/>
            <person name="Shah T."/>
            <person name="Saxena K.B."/>
            <person name="Michael T."/>
            <person name="McCombie W.R."/>
            <person name="Yang B."/>
            <person name="Zhang G."/>
            <person name="Yang H."/>
            <person name="Wang J."/>
            <person name="Spillane C."/>
            <person name="Cook D.R."/>
            <person name="May G.D."/>
            <person name="Xu X."/>
            <person name="Jackson S.A."/>
        </authorList>
    </citation>
    <scope>NUCLEOTIDE SEQUENCE [LARGE SCALE GENOMIC DNA]</scope>
    <source>
        <strain evidence="3">cv. Asha</strain>
    </source>
</reference>
<protein>
    <submittedName>
        <fullName evidence="2">Uncharacterized protein</fullName>
    </submittedName>
</protein>
<evidence type="ECO:0000313" key="3">
    <source>
        <dbReference type="Proteomes" id="UP000075243"/>
    </source>
</evidence>
<feature type="region of interest" description="Disordered" evidence="1">
    <location>
        <begin position="45"/>
        <end position="73"/>
    </location>
</feature>
<organism evidence="2 3">
    <name type="scientific">Cajanus cajan</name>
    <name type="common">Pigeon pea</name>
    <name type="synonym">Cajanus indicus</name>
    <dbReference type="NCBI Taxonomy" id="3821"/>
    <lineage>
        <taxon>Eukaryota</taxon>
        <taxon>Viridiplantae</taxon>
        <taxon>Streptophyta</taxon>
        <taxon>Embryophyta</taxon>
        <taxon>Tracheophyta</taxon>
        <taxon>Spermatophyta</taxon>
        <taxon>Magnoliopsida</taxon>
        <taxon>eudicotyledons</taxon>
        <taxon>Gunneridae</taxon>
        <taxon>Pentapetalae</taxon>
        <taxon>rosids</taxon>
        <taxon>fabids</taxon>
        <taxon>Fabales</taxon>
        <taxon>Fabaceae</taxon>
        <taxon>Papilionoideae</taxon>
        <taxon>50 kb inversion clade</taxon>
        <taxon>NPAAA clade</taxon>
        <taxon>indigoferoid/millettioid clade</taxon>
        <taxon>Phaseoleae</taxon>
        <taxon>Cajanus</taxon>
    </lineage>
</organism>
<feature type="compositionally biased region" description="Polar residues" evidence="1">
    <location>
        <begin position="1"/>
        <end position="11"/>
    </location>
</feature>
<name>A0A151TUE0_CAJCA</name>
<feature type="region of interest" description="Disordered" evidence="1">
    <location>
        <begin position="96"/>
        <end position="118"/>
    </location>
</feature>
<dbReference type="PANTHER" id="PTHR36746:SF3">
    <property type="entry name" value="DUF4005 DOMAIN-CONTAINING PROTEIN"/>
    <property type="match status" value="1"/>
</dbReference>
<dbReference type="EMBL" id="CM003605">
    <property type="protein sequence ID" value="KYP70670.1"/>
    <property type="molecule type" value="Genomic_DNA"/>
</dbReference>